<organism evidence="3 4">
    <name type="scientific">Ferrovibrio terrae</name>
    <dbReference type="NCBI Taxonomy" id="2594003"/>
    <lineage>
        <taxon>Bacteria</taxon>
        <taxon>Pseudomonadati</taxon>
        <taxon>Pseudomonadota</taxon>
        <taxon>Alphaproteobacteria</taxon>
        <taxon>Rhodospirillales</taxon>
        <taxon>Rhodospirillaceae</taxon>
        <taxon>Ferrovibrio</taxon>
    </lineage>
</organism>
<evidence type="ECO:0000313" key="4">
    <source>
        <dbReference type="Proteomes" id="UP000317496"/>
    </source>
</evidence>
<feature type="chain" id="PRO_5021791089" description="Rap1a immunity protein domain-containing protein" evidence="1">
    <location>
        <begin position="21"/>
        <end position="124"/>
    </location>
</feature>
<dbReference type="Proteomes" id="UP000317496">
    <property type="component" value="Chromosome"/>
</dbReference>
<evidence type="ECO:0000313" key="3">
    <source>
        <dbReference type="EMBL" id="QDO96225.1"/>
    </source>
</evidence>
<accession>A0A516GXK8</accession>
<dbReference type="InterPro" id="IPR041238">
    <property type="entry name" value="Rap1a"/>
</dbReference>
<dbReference type="OrthoDB" id="9111525at2"/>
<evidence type="ECO:0000256" key="1">
    <source>
        <dbReference type="SAM" id="SignalP"/>
    </source>
</evidence>
<reference evidence="3 4" key="1">
    <citation type="submission" date="2019-07" db="EMBL/GenBank/DDBJ databases">
        <title>Genome sequencing for Ferrovibrio sp. K5.</title>
        <authorList>
            <person name="Park S.-J."/>
        </authorList>
    </citation>
    <scope>NUCLEOTIDE SEQUENCE [LARGE SCALE GENOMIC DNA]</scope>
    <source>
        <strain evidence="3 4">K5</strain>
    </source>
</reference>
<feature type="domain" description="Rap1a immunity protein" evidence="2">
    <location>
        <begin position="37"/>
        <end position="122"/>
    </location>
</feature>
<keyword evidence="4" id="KW-1185">Reference proteome</keyword>
<dbReference type="KEGG" id="fer:FNB15_02530"/>
<keyword evidence="1" id="KW-0732">Signal</keyword>
<sequence length="124" mass="13427">MRLFVLAGLVAGLLAPTVSAQQNPGGSLAPPPKFFARDLLALCEGAEGSPRLAGCLRYLQASVAMYEMAVAEKELTWFCAPREAPAVLLRQQFVEWAKENADQMGQEAIQAVRLAMTDAFPCQE</sequence>
<evidence type="ECO:0000259" key="2">
    <source>
        <dbReference type="Pfam" id="PF18602"/>
    </source>
</evidence>
<gene>
    <name evidence="3" type="ORF">FNB15_02530</name>
</gene>
<dbReference type="RefSeq" id="WP_144067206.1">
    <property type="nucleotide sequence ID" value="NZ_CP041636.1"/>
</dbReference>
<dbReference type="Pfam" id="PF18602">
    <property type="entry name" value="Rap1a"/>
    <property type="match status" value="1"/>
</dbReference>
<feature type="signal peptide" evidence="1">
    <location>
        <begin position="1"/>
        <end position="20"/>
    </location>
</feature>
<dbReference type="EMBL" id="CP041636">
    <property type="protein sequence ID" value="QDO96225.1"/>
    <property type="molecule type" value="Genomic_DNA"/>
</dbReference>
<protein>
    <recommendedName>
        <fullName evidence="2">Rap1a immunity protein domain-containing protein</fullName>
    </recommendedName>
</protein>
<name>A0A516GXK8_9PROT</name>
<proteinExistence type="predicted"/>
<dbReference type="AlphaFoldDB" id="A0A516GXK8"/>